<organism evidence="3 6">
    <name type="scientific">Didymodactylos carnosus</name>
    <dbReference type="NCBI Taxonomy" id="1234261"/>
    <lineage>
        <taxon>Eukaryota</taxon>
        <taxon>Metazoa</taxon>
        <taxon>Spiralia</taxon>
        <taxon>Gnathifera</taxon>
        <taxon>Rotifera</taxon>
        <taxon>Eurotatoria</taxon>
        <taxon>Bdelloidea</taxon>
        <taxon>Philodinida</taxon>
        <taxon>Philodinidae</taxon>
        <taxon>Didymodactylos</taxon>
    </lineage>
</organism>
<dbReference type="EMBL" id="CAJNOK010007106">
    <property type="protein sequence ID" value="CAF1024623.1"/>
    <property type="molecule type" value="Genomic_DNA"/>
</dbReference>
<feature type="region of interest" description="Disordered" evidence="1">
    <location>
        <begin position="35"/>
        <end position="55"/>
    </location>
</feature>
<evidence type="ECO:0000313" key="5">
    <source>
        <dbReference type="EMBL" id="CAF3951598.1"/>
    </source>
</evidence>
<name>A0A814VF50_9BILA</name>
<reference evidence="3" key="1">
    <citation type="submission" date="2021-02" db="EMBL/GenBank/DDBJ databases">
        <authorList>
            <person name="Nowell W R."/>
        </authorList>
    </citation>
    <scope>NUCLEOTIDE SEQUENCE</scope>
</reference>
<dbReference type="AlphaFoldDB" id="A0A814VF50"/>
<evidence type="ECO:0000256" key="1">
    <source>
        <dbReference type="SAM" id="MobiDB-lite"/>
    </source>
</evidence>
<evidence type="ECO:0000313" key="3">
    <source>
        <dbReference type="EMBL" id="CAF1187334.1"/>
    </source>
</evidence>
<dbReference type="Proteomes" id="UP000677228">
    <property type="component" value="Unassembled WGS sequence"/>
</dbReference>
<dbReference type="Proteomes" id="UP000681722">
    <property type="component" value="Unassembled WGS sequence"/>
</dbReference>
<dbReference type="EMBL" id="CAJOBC010008068">
    <property type="protein sequence ID" value="CAF3951598.1"/>
    <property type="molecule type" value="Genomic_DNA"/>
</dbReference>
<dbReference type="EMBL" id="CAJOBA010007116">
    <property type="protein sequence ID" value="CAF3793072.1"/>
    <property type="molecule type" value="Genomic_DNA"/>
</dbReference>
<dbReference type="Proteomes" id="UP000663829">
    <property type="component" value="Unassembled WGS sequence"/>
</dbReference>
<protein>
    <submittedName>
        <fullName evidence="3">Uncharacterized protein</fullName>
    </submittedName>
</protein>
<evidence type="ECO:0000313" key="2">
    <source>
        <dbReference type="EMBL" id="CAF1024623.1"/>
    </source>
</evidence>
<dbReference type="Proteomes" id="UP000682733">
    <property type="component" value="Unassembled WGS sequence"/>
</dbReference>
<dbReference type="OrthoDB" id="10034488at2759"/>
<proteinExistence type="predicted"/>
<sequence>MNSSVWYDDVFNDNDNIKAYTNYYLKHHNLRRRSSKLHRHDSLRRSMSSEDLTNLDEHENKSKLSVAKTIKEGSSLNSLVLQVNRDAICGNLHEYWFDRNQLSQNLRPSLIRLLAGDDDITNGDQCNNYATSTENIIKPLFFHCKRGAKFRRPGICKIIDKVQYNEQTQFVCDLAKLVIMEINLKSL</sequence>
<evidence type="ECO:0000313" key="6">
    <source>
        <dbReference type="Proteomes" id="UP000663829"/>
    </source>
</evidence>
<evidence type="ECO:0000313" key="4">
    <source>
        <dbReference type="EMBL" id="CAF3793072.1"/>
    </source>
</evidence>
<accession>A0A814VF50</accession>
<gene>
    <name evidence="3" type="ORF">GPM918_LOCUS23018</name>
    <name evidence="2" type="ORF">OVA965_LOCUS15680</name>
    <name evidence="5" type="ORF">SRO942_LOCUS23017</name>
    <name evidence="4" type="ORF">TMI583_LOCUS15687</name>
</gene>
<dbReference type="EMBL" id="CAJNOQ010008067">
    <property type="protein sequence ID" value="CAF1187334.1"/>
    <property type="molecule type" value="Genomic_DNA"/>
</dbReference>
<keyword evidence="6" id="KW-1185">Reference proteome</keyword>
<comment type="caution">
    <text evidence="3">The sequence shown here is derived from an EMBL/GenBank/DDBJ whole genome shotgun (WGS) entry which is preliminary data.</text>
</comment>